<organism evidence="2 3">
    <name type="scientific">Trichonephila clavata</name>
    <name type="common">Joro spider</name>
    <name type="synonym">Nephila clavata</name>
    <dbReference type="NCBI Taxonomy" id="2740835"/>
    <lineage>
        <taxon>Eukaryota</taxon>
        <taxon>Metazoa</taxon>
        <taxon>Ecdysozoa</taxon>
        <taxon>Arthropoda</taxon>
        <taxon>Chelicerata</taxon>
        <taxon>Arachnida</taxon>
        <taxon>Araneae</taxon>
        <taxon>Araneomorphae</taxon>
        <taxon>Entelegynae</taxon>
        <taxon>Araneoidea</taxon>
        <taxon>Nephilidae</taxon>
        <taxon>Trichonephila</taxon>
    </lineage>
</organism>
<protein>
    <submittedName>
        <fullName evidence="2">Uncharacterized protein</fullName>
    </submittedName>
</protein>
<evidence type="ECO:0000313" key="3">
    <source>
        <dbReference type="Proteomes" id="UP000887116"/>
    </source>
</evidence>
<dbReference type="Proteomes" id="UP000887116">
    <property type="component" value="Unassembled WGS sequence"/>
</dbReference>
<gene>
    <name evidence="2" type="ORF">TNCT_178071</name>
</gene>
<evidence type="ECO:0000256" key="1">
    <source>
        <dbReference type="SAM" id="MobiDB-lite"/>
    </source>
</evidence>
<keyword evidence="3" id="KW-1185">Reference proteome</keyword>
<feature type="compositionally biased region" description="Low complexity" evidence="1">
    <location>
        <begin position="49"/>
        <end position="64"/>
    </location>
</feature>
<reference evidence="2" key="1">
    <citation type="submission" date="2020-07" db="EMBL/GenBank/DDBJ databases">
        <title>Multicomponent nature underlies the extraordinary mechanical properties of spider dragline silk.</title>
        <authorList>
            <person name="Kono N."/>
            <person name="Nakamura H."/>
            <person name="Mori M."/>
            <person name="Yoshida Y."/>
            <person name="Ohtoshi R."/>
            <person name="Malay A.D."/>
            <person name="Moran D.A.P."/>
            <person name="Tomita M."/>
            <person name="Numata K."/>
            <person name="Arakawa K."/>
        </authorList>
    </citation>
    <scope>NUCLEOTIDE SEQUENCE</scope>
</reference>
<dbReference type="AlphaFoldDB" id="A0A8X6KZC2"/>
<sequence length="78" mass="8341">MKTITTIPVPDFVLACSPTKTEAGSKGQINPKHRPRAWKQLAPYPHELPSATSTSPKTPTFSAKLSKRETSTPPGPGS</sequence>
<feature type="region of interest" description="Disordered" evidence="1">
    <location>
        <begin position="43"/>
        <end position="78"/>
    </location>
</feature>
<proteinExistence type="predicted"/>
<name>A0A8X6KZC2_TRICU</name>
<comment type="caution">
    <text evidence="2">The sequence shown here is derived from an EMBL/GenBank/DDBJ whole genome shotgun (WGS) entry which is preliminary data.</text>
</comment>
<accession>A0A8X6KZC2</accession>
<dbReference type="EMBL" id="BMAO01013970">
    <property type="protein sequence ID" value="GFQ92060.1"/>
    <property type="molecule type" value="Genomic_DNA"/>
</dbReference>
<evidence type="ECO:0000313" key="2">
    <source>
        <dbReference type="EMBL" id="GFQ92060.1"/>
    </source>
</evidence>